<dbReference type="InterPro" id="IPR051910">
    <property type="entry name" value="ComF/GntX_DNA_util-trans"/>
</dbReference>
<dbReference type="Gene3D" id="3.40.50.2020">
    <property type="match status" value="1"/>
</dbReference>
<dbReference type="InterPro" id="IPR044005">
    <property type="entry name" value="DZR_2"/>
</dbReference>
<organism evidence="4 5">
    <name type="scientific">Pseudoroseicyclus tamaricis</name>
    <dbReference type="NCBI Taxonomy" id="2705421"/>
    <lineage>
        <taxon>Bacteria</taxon>
        <taxon>Pseudomonadati</taxon>
        <taxon>Pseudomonadota</taxon>
        <taxon>Alphaproteobacteria</taxon>
        <taxon>Rhodobacterales</taxon>
        <taxon>Paracoccaceae</taxon>
        <taxon>Pseudoroseicyclus</taxon>
    </lineage>
</organism>
<feature type="domain" description="Phosphoribosyltransferase" evidence="2">
    <location>
        <begin position="191"/>
        <end position="235"/>
    </location>
</feature>
<dbReference type="PANTHER" id="PTHR47505:SF1">
    <property type="entry name" value="DNA UTILIZATION PROTEIN YHGH"/>
    <property type="match status" value="1"/>
</dbReference>
<dbReference type="InterPro" id="IPR029057">
    <property type="entry name" value="PRTase-like"/>
</dbReference>
<comment type="similarity">
    <text evidence="1">Belongs to the ComF/GntX family.</text>
</comment>
<dbReference type="Pfam" id="PF00156">
    <property type="entry name" value="Pribosyltran"/>
    <property type="match status" value="1"/>
</dbReference>
<dbReference type="PANTHER" id="PTHR47505">
    <property type="entry name" value="DNA UTILIZATION PROTEIN YHGH"/>
    <property type="match status" value="1"/>
</dbReference>
<sequence length="239" mass="25125">MQALARLIYPPACVSCGALVENDFALCPACWPEAHMISGLVCDVCGLPLPGEEPEGVAVQCDACLAAPRPWVRGRSVLLYRDIGARLAVAFKAYDRAELARPFGAWMARAAAPLEPEGALVVPVPLHWRRLWARRYNQAALLAQAVGRELGLQVAPDALTRPAPTAKLEGLGRAAREGVLAGAISPHPCRAAPVRGRRVLLVDDVLTTGATLAASSTALLAAGATEVCTLTLARTAKDA</sequence>
<evidence type="ECO:0000313" key="5">
    <source>
        <dbReference type="Proteomes" id="UP000474757"/>
    </source>
</evidence>
<reference evidence="4 5" key="1">
    <citation type="submission" date="2020-02" db="EMBL/GenBank/DDBJ databases">
        <title>Pseudoroseicyclus tamarix, sp. nov., isolated from offshore sediment of a Tamarix chinensis forest.</title>
        <authorList>
            <person name="Gai Y."/>
        </authorList>
    </citation>
    <scope>NUCLEOTIDE SEQUENCE [LARGE SCALE GENOMIC DNA]</scope>
    <source>
        <strain evidence="4 5">CLL3-39</strain>
    </source>
</reference>
<feature type="domain" description="Double zinc ribbon" evidence="3">
    <location>
        <begin position="5"/>
        <end position="65"/>
    </location>
</feature>
<dbReference type="CDD" id="cd06223">
    <property type="entry name" value="PRTases_typeI"/>
    <property type="match status" value="1"/>
</dbReference>
<dbReference type="Proteomes" id="UP000474757">
    <property type="component" value="Unassembled WGS sequence"/>
</dbReference>
<proteinExistence type="inferred from homology"/>
<dbReference type="AlphaFoldDB" id="A0A6B2JX47"/>
<keyword evidence="5" id="KW-1185">Reference proteome</keyword>
<dbReference type="EMBL" id="JAAGAB010000004">
    <property type="protein sequence ID" value="NDV02700.1"/>
    <property type="molecule type" value="Genomic_DNA"/>
</dbReference>
<evidence type="ECO:0000313" key="4">
    <source>
        <dbReference type="EMBL" id="NDV02700.1"/>
    </source>
</evidence>
<comment type="caution">
    <text evidence="4">The sequence shown here is derived from an EMBL/GenBank/DDBJ whole genome shotgun (WGS) entry which is preliminary data.</text>
</comment>
<dbReference type="Pfam" id="PF18912">
    <property type="entry name" value="DZR_2"/>
    <property type="match status" value="1"/>
</dbReference>
<accession>A0A6B2JX47</accession>
<protein>
    <submittedName>
        <fullName evidence="4">ComF family protein</fullName>
    </submittedName>
</protein>
<evidence type="ECO:0000259" key="2">
    <source>
        <dbReference type="Pfam" id="PF00156"/>
    </source>
</evidence>
<gene>
    <name evidence="4" type="ORF">GZA08_17170</name>
</gene>
<dbReference type="SUPFAM" id="SSF53271">
    <property type="entry name" value="PRTase-like"/>
    <property type="match status" value="1"/>
</dbReference>
<evidence type="ECO:0000259" key="3">
    <source>
        <dbReference type="Pfam" id="PF18912"/>
    </source>
</evidence>
<name>A0A6B2JX47_9RHOB</name>
<evidence type="ECO:0000256" key="1">
    <source>
        <dbReference type="ARBA" id="ARBA00008007"/>
    </source>
</evidence>
<dbReference type="InterPro" id="IPR000836">
    <property type="entry name" value="PRTase_dom"/>
</dbReference>